<proteinExistence type="predicted"/>
<organism evidence="1 2">
    <name type="scientific">Acinetobacter pecorum</name>
    <dbReference type="NCBI Taxonomy" id="2762215"/>
    <lineage>
        <taxon>Bacteria</taxon>
        <taxon>Pseudomonadati</taxon>
        <taxon>Pseudomonadota</taxon>
        <taxon>Gammaproteobacteria</taxon>
        <taxon>Moraxellales</taxon>
        <taxon>Moraxellaceae</taxon>
        <taxon>Acinetobacter</taxon>
    </lineage>
</organism>
<dbReference type="Proteomes" id="UP000621930">
    <property type="component" value="Unassembled WGS sequence"/>
</dbReference>
<comment type="caution">
    <text evidence="1">The sequence shown here is derived from an EMBL/GenBank/DDBJ whole genome shotgun (WGS) entry which is preliminary data.</text>
</comment>
<dbReference type="RefSeq" id="WP_191730352.1">
    <property type="nucleotide sequence ID" value="NZ_JACSPT010000001.1"/>
</dbReference>
<gene>
    <name evidence="1" type="ORF">H9629_00675</name>
</gene>
<evidence type="ECO:0000313" key="1">
    <source>
        <dbReference type="EMBL" id="MBD8007870.1"/>
    </source>
</evidence>
<accession>A0ABR8VSY2</accession>
<protein>
    <submittedName>
        <fullName evidence="1">Uncharacterized protein</fullName>
    </submittedName>
</protein>
<keyword evidence="2" id="KW-1185">Reference proteome</keyword>
<name>A0ABR8VSY2_9GAMM</name>
<sequence>MWKKIRILILLIILLIVAVNAYRDQNQNWSKPVMVLLHPINADGLPTTQQYIQQLSGQDLNGAREYLEKAAQQYRGQPTYFYFNLGRELNALPPKVPEQASLIDTVLWSLKFRFYAWKQHESADGSPSVTLYLNYYDSAQTKQLKHSTALQKGRIGSVNLFASKKQAEQNKIVLVHELLHAFGASDKYDLATGQPLYPVGYAFPDQQPLFPQAKAELMAGHIPTSQTTSKMPDALEQTLINAITAIELGWKE</sequence>
<evidence type="ECO:0000313" key="2">
    <source>
        <dbReference type="Proteomes" id="UP000621930"/>
    </source>
</evidence>
<reference evidence="1 2" key="1">
    <citation type="submission" date="2020-08" db="EMBL/GenBank/DDBJ databases">
        <title>A Genomic Blueprint of the Chicken Gut Microbiome.</title>
        <authorList>
            <person name="Gilroy R."/>
            <person name="Ravi A."/>
            <person name="Getino M."/>
            <person name="Pursley I."/>
            <person name="Horton D.L."/>
            <person name="Alikhan N.-F."/>
            <person name="Baker D."/>
            <person name="Gharbi K."/>
            <person name="Hall N."/>
            <person name="Watson M."/>
            <person name="Adriaenssens E.M."/>
            <person name="Foster-Nyarko E."/>
            <person name="Jarju S."/>
            <person name="Secka A."/>
            <person name="Antonio M."/>
            <person name="Oren A."/>
            <person name="Chaudhuri R."/>
            <person name="La Ragione R.M."/>
            <person name="Hildebrand F."/>
            <person name="Pallen M.J."/>
        </authorList>
    </citation>
    <scope>NUCLEOTIDE SEQUENCE [LARGE SCALE GENOMIC DNA]</scope>
    <source>
        <strain evidence="1 2">Sa1BUA6</strain>
    </source>
</reference>
<dbReference type="EMBL" id="JACSPT010000001">
    <property type="protein sequence ID" value="MBD8007870.1"/>
    <property type="molecule type" value="Genomic_DNA"/>
</dbReference>